<accession>A0AAU8B7T6</accession>
<evidence type="ECO:0000313" key="1">
    <source>
        <dbReference type="EMBL" id="XCD07596.1"/>
    </source>
</evidence>
<reference evidence="1" key="1">
    <citation type="submission" date="2024-03" db="EMBL/GenBank/DDBJ databases">
        <title>Diverse circular DNA viruses in blood, oral, and fecal samples of captive lemurs.</title>
        <authorList>
            <person name="Paietta E.N."/>
            <person name="Kraberger S."/>
            <person name="Lund M.C."/>
            <person name="Custer J.M."/>
            <person name="Vargas K.M."/>
            <person name="Ehmke E.E."/>
            <person name="Yoder A.D."/>
            <person name="Varsani A."/>
        </authorList>
    </citation>
    <scope>NUCLEOTIDE SEQUENCE</scope>
    <source>
        <strain evidence="1">Duke_28FS_2</strain>
    </source>
</reference>
<name>A0AAU8B7T6_9CAUD</name>
<organism evidence="1">
    <name type="scientific">Dulem virus 33</name>
    <dbReference type="NCBI Taxonomy" id="3145751"/>
    <lineage>
        <taxon>Viruses</taxon>
        <taxon>Duplodnaviria</taxon>
        <taxon>Heunggongvirae</taxon>
        <taxon>Uroviricota</taxon>
        <taxon>Caudoviricetes</taxon>
    </lineage>
</organism>
<protein>
    <submittedName>
        <fullName evidence="1">Uncharacterized protein</fullName>
    </submittedName>
</protein>
<dbReference type="EMBL" id="PP511792">
    <property type="protein sequence ID" value="XCD07596.1"/>
    <property type="molecule type" value="Genomic_DNA"/>
</dbReference>
<sequence length="103" mass="11559">MVEYVDTLINARVGQRALTASLHVRWKSSPAQYAVLICMRVRAEPEQRLTSPGVEAMKTSLDSRKRRHKKQRTERAAVTLVGDVGVSPHLLKAIGGQQYAQYQ</sequence>
<proteinExistence type="predicted"/>